<dbReference type="EMBL" id="LSCQ01000056">
    <property type="protein sequence ID" value="KXB35763.1"/>
    <property type="molecule type" value="Genomic_DNA"/>
</dbReference>
<evidence type="ECO:0000313" key="2">
    <source>
        <dbReference type="EMBL" id="KXB35763.1"/>
    </source>
</evidence>
<gene>
    <name evidence="2" type="ORF">HMPREF3187_01170</name>
</gene>
<comment type="caution">
    <text evidence="2">The sequence shown here is derived from an EMBL/GenBank/DDBJ whole genome shotgun (WGS) entry which is preliminary data.</text>
</comment>
<proteinExistence type="predicted"/>
<keyword evidence="1" id="KW-1133">Transmembrane helix</keyword>
<accession>A0A133XXX3</accession>
<organism evidence="2 3">
    <name type="scientific">Aerococcus christensenii</name>
    <dbReference type="NCBI Taxonomy" id="87541"/>
    <lineage>
        <taxon>Bacteria</taxon>
        <taxon>Bacillati</taxon>
        <taxon>Bacillota</taxon>
        <taxon>Bacilli</taxon>
        <taxon>Lactobacillales</taxon>
        <taxon>Aerococcaceae</taxon>
        <taxon>Aerococcus</taxon>
    </lineage>
</organism>
<evidence type="ECO:0000256" key="1">
    <source>
        <dbReference type="SAM" id="Phobius"/>
    </source>
</evidence>
<feature type="transmembrane region" description="Helical" evidence="1">
    <location>
        <begin position="14"/>
        <end position="37"/>
    </location>
</feature>
<evidence type="ECO:0000313" key="3">
    <source>
        <dbReference type="Proteomes" id="UP000070422"/>
    </source>
</evidence>
<reference evidence="2 3" key="1">
    <citation type="submission" date="2016-01" db="EMBL/GenBank/DDBJ databases">
        <authorList>
            <person name="Oliw E.H."/>
        </authorList>
    </citation>
    <scope>NUCLEOTIDE SEQUENCE [LARGE SCALE GENOMIC DNA]</scope>
    <source>
        <strain evidence="2 3">KA00635</strain>
    </source>
</reference>
<name>A0A133XXX3_9LACT</name>
<sequence length="40" mass="4529">MRTSSSSTALVDHPFLFCIAYSLKIFIAYKLCSPLFLDKT</sequence>
<protein>
    <submittedName>
        <fullName evidence="2">Uncharacterized protein</fullName>
    </submittedName>
</protein>
<keyword evidence="1" id="KW-0472">Membrane</keyword>
<dbReference type="Proteomes" id="UP000070422">
    <property type="component" value="Unassembled WGS sequence"/>
</dbReference>
<keyword evidence="1" id="KW-0812">Transmembrane</keyword>
<dbReference type="PATRIC" id="fig|87541.4.peg.1158"/>
<dbReference type="AlphaFoldDB" id="A0A133XXX3"/>